<protein>
    <recommendedName>
        <fullName evidence="2 5">peptidylprolyl isomerase</fullName>
        <ecNumber evidence="2 5">5.2.1.8</ecNumber>
    </recommendedName>
</protein>
<feature type="compositionally biased region" description="Basic and acidic residues" evidence="6">
    <location>
        <begin position="742"/>
        <end position="760"/>
    </location>
</feature>
<dbReference type="OrthoDB" id="445301at2759"/>
<dbReference type="GO" id="GO:0006457">
    <property type="term" value="P:protein folding"/>
    <property type="evidence" value="ECO:0007669"/>
    <property type="project" value="TreeGrafter"/>
</dbReference>
<dbReference type="Gene3D" id="2.40.100.10">
    <property type="entry name" value="Cyclophilin-like"/>
    <property type="match status" value="1"/>
</dbReference>
<comment type="caution">
    <text evidence="10">The sequence shown here is derived from an EMBL/GenBank/DDBJ whole genome shotgun (WGS) entry which is preliminary data.</text>
</comment>
<feature type="transmembrane region" description="Helical" evidence="7">
    <location>
        <begin position="641"/>
        <end position="660"/>
    </location>
</feature>
<dbReference type="Gene3D" id="3.10.50.40">
    <property type="match status" value="1"/>
</dbReference>
<dbReference type="InterPro" id="IPR001179">
    <property type="entry name" value="PPIase_FKBP_dom"/>
</dbReference>
<dbReference type="EMBL" id="CAMXCT020000136">
    <property type="protein sequence ID" value="CAL1127838.1"/>
    <property type="molecule type" value="Genomic_DNA"/>
</dbReference>
<dbReference type="EMBL" id="CAMXCT030000136">
    <property type="protein sequence ID" value="CAL4761775.1"/>
    <property type="molecule type" value="Genomic_DNA"/>
</dbReference>
<dbReference type="Pfam" id="PF00254">
    <property type="entry name" value="FKBP_C"/>
    <property type="match status" value="1"/>
</dbReference>
<dbReference type="GO" id="GO:0016018">
    <property type="term" value="F:cyclosporin A binding"/>
    <property type="evidence" value="ECO:0007669"/>
    <property type="project" value="TreeGrafter"/>
</dbReference>
<reference evidence="10" key="1">
    <citation type="submission" date="2022-10" db="EMBL/GenBank/DDBJ databases">
        <authorList>
            <person name="Chen Y."/>
            <person name="Dougan E. K."/>
            <person name="Chan C."/>
            <person name="Rhodes N."/>
            <person name="Thang M."/>
        </authorList>
    </citation>
    <scope>NUCLEOTIDE SEQUENCE</scope>
</reference>
<feature type="domain" description="PPIase cyclophilin-type" evidence="9">
    <location>
        <begin position="933"/>
        <end position="1098"/>
    </location>
</feature>
<dbReference type="PANTHER" id="PTHR11071">
    <property type="entry name" value="PEPTIDYL-PROLYL CIS-TRANS ISOMERASE"/>
    <property type="match status" value="1"/>
</dbReference>
<dbReference type="PROSITE" id="PS50059">
    <property type="entry name" value="FKBP_PPIASE"/>
    <property type="match status" value="1"/>
</dbReference>
<feature type="transmembrane region" description="Helical" evidence="7">
    <location>
        <begin position="416"/>
        <end position="435"/>
    </location>
</feature>
<dbReference type="EMBL" id="CAMXCT010000136">
    <property type="protein sequence ID" value="CAI3974463.1"/>
    <property type="molecule type" value="Genomic_DNA"/>
</dbReference>
<proteinExistence type="predicted"/>
<evidence type="ECO:0000256" key="7">
    <source>
        <dbReference type="SAM" id="Phobius"/>
    </source>
</evidence>
<reference evidence="11" key="2">
    <citation type="submission" date="2024-04" db="EMBL/GenBank/DDBJ databases">
        <authorList>
            <person name="Chen Y."/>
            <person name="Shah S."/>
            <person name="Dougan E. K."/>
            <person name="Thang M."/>
            <person name="Chan C."/>
        </authorList>
    </citation>
    <scope>NUCLEOTIDE SEQUENCE [LARGE SCALE GENOMIC DNA]</scope>
</reference>
<dbReference type="FunFam" id="2.40.100.10:FF:000025">
    <property type="entry name" value="Peptidyl-prolyl cis-trans isomerase CYP19-2"/>
    <property type="match status" value="1"/>
</dbReference>
<keyword evidence="12" id="KW-1185">Reference proteome</keyword>
<dbReference type="InterPro" id="IPR007246">
    <property type="entry name" value="Gaa1"/>
</dbReference>
<keyword evidence="7" id="KW-0472">Membrane</keyword>
<gene>
    <name evidence="10" type="ORF">C1SCF055_LOCUS2862</name>
</gene>
<dbReference type="PROSITE" id="PS50072">
    <property type="entry name" value="CSA_PPIASE_2"/>
    <property type="match status" value="1"/>
</dbReference>
<feature type="transmembrane region" description="Helical" evidence="7">
    <location>
        <begin position="508"/>
        <end position="528"/>
    </location>
</feature>
<evidence type="ECO:0000256" key="5">
    <source>
        <dbReference type="PROSITE-ProRule" id="PRU00277"/>
    </source>
</evidence>
<dbReference type="InterPro" id="IPR002130">
    <property type="entry name" value="Cyclophilin-type_PPIase_dom"/>
</dbReference>
<dbReference type="SUPFAM" id="SSF50891">
    <property type="entry name" value="Cyclophilin-like"/>
    <property type="match status" value="1"/>
</dbReference>
<keyword evidence="7" id="KW-0812">Transmembrane</keyword>
<feature type="transmembrane region" description="Helical" evidence="7">
    <location>
        <begin position="884"/>
        <end position="906"/>
    </location>
</feature>
<keyword evidence="3 5" id="KW-0697">Rotamase</keyword>
<dbReference type="GO" id="GO:0003755">
    <property type="term" value="F:peptidyl-prolyl cis-trans isomerase activity"/>
    <property type="evidence" value="ECO:0007669"/>
    <property type="project" value="UniProtKB-KW"/>
</dbReference>
<feature type="transmembrane region" description="Helical" evidence="7">
    <location>
        <begin position="12"/>
        <end position="33"/>
    </location>
</feature>
<evidence type="ECO:0000313" key="12">
    <source>
        <dbReference type="Proteomes" id="UP001152797"/>
    </source>
</evidence>
<evidence type="ECO:0000256" key="3">
    <source>
        <dbReference type="ARBA" id="ARBA00023110"/>
    </source>
</evidence>
<feature type="transmembrane region" description="Helical" evidence="7">
    <location>
        <begin position="476"/>
        <end position="496"/>
    </location>
</feature>
<dbReference type="AlphaFoldDB" id="A0A9P1FFP3"/>
<accession>A0A9P1FFP3</accession>
<evidence type="ECO:0000256" key="6">
    <source>
        <dbReference type="SAM" id="MobiDB-lite"/>
    </source>
</evidence>
<feature type="region of interest" description="Disordered" evidence="6">
    <location>
        <begin position="732"/>
        <end position="774"/>
    </location>
</feature>
<dbReference type="Pfam" id="PF04114">
    <property type="entry name" value="Gaa1"/>
    <property type="match status" value="1"/>
</dbReference>
<feature type="domain" description="PPIase FKBP-type" evidence="8">
    <location>
        <begin position="793"/>
        <end position="877"/>
    </location>
</feature>
<dbReference type="Proteomes" id="UP001152797">
    <property type="component" value="Unassembled WGS sequence"/>
</dbReference>
<feature type="transmembrane region" description="Helical" evidence="7">
    <location>
        <begin position="362"/>
        <end position="384"/>
    </location>
</feature>
<dbReference type="EC" id="5.2.1.8" evidence="2 5"/>
<evidence type="ECO:0000313" key="10">
    <source>
        <dbReference type="EMBL" id="CAI3974463.1"/>
    </source>
</evidence>
<feature type="transmembrane region" description="Helical" evidence="7">
    <location>
        <begin position="334"/>
        <end position="356"/>
    </location>
</feature>
<dbReference type="SUPFAM" id="SSF54534">
    <property type="entry name" value="FKBP-like"/>
    <property type="match status" value="1"/>
</dbReference>
<dbReference type="Pfam" id="PF00160">
    <property type="entry name" value="Pro_isomerase"/>
    <property type="match status" value="1"/>
</dbReference>
<feature type="transmembrane region" description="Helical" evidence="7">
    <location>
        <begin position="601"/>
        <end position="621"/>
    </location>
</feature>
<name>A0A9P1FFP3_9DINO</name>
<dbReference type="PANTHER" id="PTHR11071:SF561">
    <property type="entry name" value="PEPTIDYL-PROLYL CIS-TRANS ISOMERASE D-RELATED"/>
    <property type="match status" value="1"/>
</dbReference>
<evidence type="ECO:0000256" key="4">
    <source>
        <dbReference type="ARBA" id="ARBA00023235"/>
    </source>
</evidence>
<dbReference type="InterPro" id="IPR046357">
    <property type="entry name" value="PPIase_dom_sf"/>
</dbReference>
<comment type="catalytic activity">
    <reaction evidence="1 5">
        <text>[protein]-peptidylproline (omega=180) = [protein]-peptidylproline (omega=0)</text>
        <dbReference type="Rhea" id="RHEA:16237"/>
        <dbReference type="Rhea" id="RHEA-COMP:10747"/>
        <dbReference type="Rhea" id="RHEA-COMP:10748"/>
        <dbReference type="ChEBI" id="CHEBI:83833"/>
        <dbReference type="ChEBI" id="CHEBI:83834"/>
        <dbReference type="EC" id="5.2.1.8"/>
    </reaction>
</comment>
<sequence length="1123" mass="122833">MSLAVEVSKRLARYHQLITGALFVAALIVLAIFPSFDRRTEIEEHGLIAGYASSAFDQQWQARLHACIKGIEAQKDLPTAIDTSLREAGLEAYHLNFSSPLGQRSLTYTLAESRRADSRESLVLVIASNWTSSKAPAKFSWGVGIGVTLARYLRTVHWLSRDVFVVFLDIDLAYGASARAWLQNYLGGLSELRRGVLRQAVVLQIKNGATSLLLDVEGINGMVPNQDLVNSYSVSARDKGGLLLRHRDAWESVLHHARNGGVHSSHAPFLELQVPAFTIRGVNKKGDRGNMNLDGLTMSIEGLLRCMSNALQQLHHSFNFYFFTGPSSHISNGFYLYPVFAMQSLLISFLGTAPAYRDIRSLLVGLGSVFAISAASGSAMLVMAMGEAERSGSEGLLCVRRPQLQEADRRKLAQSWLAVGGAVAACAALALRRYAFAVYSEEGAKLKGVQLPCPLWEAVRVASGFALLAVLAPVTIYSWSLAVPLTILCVPSLVMVRPMNLRKRPFRSLCLFVFLAGNAFLLFVHPTVRSSALSHLEQLPVSISRFYEMTIVPSVPRNAQKFLPWQLVQWLQQGQLAQALSSDLLVGLYEAARDYKCVGGMLFPIFCFAYWPFLMLILLIAGVLPAQRVEDDALSLSQLRLQILLVISLLMAGVAGGVLWRSYSSHGLGELQWMCTKDHRVIRGKASKYQVLLVKELLLPESVIPPSLSRNSTEKRFWVSLLRQASATTECEDIQQNSTGIDDQKQRVPEDLRFRGKADTDDSAQSRGFEKTESGLQYKVVKSNPAGERPGPTTTCRCHYRGTLTDGTEFDSSYDRGPILFRPDQVVPGWSEALQLMRQGEKWEIILPSHLAYGERGVGPIPPNATLMFELELLEVGADSGGSFFSMMTLGALLALGLLLFLVIWLTGSKGVPPGPVTPLASLVHAKGNPHVFLDLEAGGKALGRIEFELFKDVAPMAVENFRALCTGEKGPGLSETPRHFKGSPLHRIIPGFMAQGGDITHGNGRGGESIYGKTFRDEWEHGIVHHTEPGLLSMANRGRNSNGSQFFITFAATPWLDGKHVVFGRVLFGMDIVKELEKRGSRSGTPTEEIRVVDSGELGVDGKATATDGTAGTAGPSLADDI</sequence>
<organism evidence="10">
    <name type="scientific">Cladocopium goreaui</name>
    <dbReference type="NCBI Taxonomy" id="2562237"/>
    <lineage>
        <taxon>Eukaryota</taxon>
        <taxon>Sar</taxon>
        <taxon>Alveolata</taxon>
        <taxon>Dinophyceae</taxon>
        <taxon>Suessiales</taxon>
        <taxon>Symbiodiniaceae</taxon>
        <taxon>Cladocopium</taxon>
    </lineage>
</organism>
<dbReference type="GO" id="GO:0042765">
    <property type="term" value="C:GPI-anchor transamidase complex"/>
    <property type="evidence" value="ECO:0007669"/>
    <property type="project" value="InterPro"/>
</dbReference>
<keyword evidence="4 5" id="KW-0413">Isomerase</keyword>
<evidence type="ECO:0000256" key="1">
    <source>
        <dbReference type="ARBA" id="ARBA00000971"/>
    </source>
</evidence>
<evidence type="ECO:0000313" key="11">
    <source>
        <dbReference type="EMBL" id="CAL1127838.1"/>
    </source>
</evidence>
<keyword evidence="7" id="KW-1133">Transmembrane helix</keyword>
<evidence type="ECO:0000256" key="2">
    <source>
        <dbReference type="ARBA" id="ARBA00013194"/>
    </source>
</evidence>
<evidence type="ECO:0000259" key="8">
    <source>
        <dbReference type="PROSITE" id="PS50059"/>
    </source>
</evidence>
<feature type="compositionally biased region" description="Polar residues" evidence="6">
    <location>
        <begin position="732"/>
        <end position="741"/>
    </location>
</feature>
<dbReference type="InterPro" id="IPR029000">
    <property type="entry name" value="Cyclophilin-like_dom_sf"/>
</dbReference>
<evidence type="ECO:0000259" key="9">
    <source>
        <dbReference type="PROSITE" id="PS50072"/>
    </source>
</evidence>
<feature type="compositionally biased region" description="Low complexity" evidence="6">
    <location>
        <begin position="1102"/>
        <end position="1116"/>
    </location>
</feature>
<dbReference type="PRINTS" id="PR00153">
    <property type="entry name" value="CSAPPISMRASE"/>
</dbReference>
<feature type="region of interest" description="Disordered" evidence="6">
    <location>
        <begin position="1102"/>
        <end position="1123"/>
    </location>
</feature>